<dbReference type="PROSITE" id="PS50929">
    <property type="entry name" value="ABC_TM1F"/>
    <property type="match status" value="1"/>
</dbReference>
<dbReference type="PROSITE" id="PS00211">
    <property type="entry name" value="ABC_TRANSPORTER_1"/>
    <property type="match status" value="1"/>
</dbReference>
<proteinExistence type="predicted"/>
<feature type="domain" description="ABC transporter" evidence="11">
    <location>
        <begin position="362"/>
        <end position="597"/>
    </location>
</feature>
<keyword evidence="3" id="KW-1003">Cell membrane</keyword>
<dbReference type="InterPro" id="IPR036640">
    <property type="entry name" value="ABC1_TM_sf"/>
</dbReference>
<feature type="transmembrane region" description="Helical" evidence="10">
    <location>
        <begin position="42"/>
        <end position="59"/>
    </location>
</feature>
<dbReference type="PANTHER" id="PTHR43394:SF1">
    <property type="entry name" value="ATP-BINDING CASSETTE SUB-FAMILY B MEMBER 10, MITOCHONDRIAL"/>
    <property type="match status" value="1"/>
</dbReference>
<dbReference type="GO" id="GO:0005886">
    <property type="term" value="C:plasma membrane"/>
    <property type="evidence" value="ECO:0007669"/>
    <property type="project" value="UniProtKB-SubCell"/>
</dbReference>
<feature type="compositionally biased region" description="Basic and acidic residues" evidence="9">
    <location>
        <begin position="686"/>
        <end position="698"/>
    </location>
</feature>
<feature type="transmembrane region" description="Helical" evidence="10">
    <location>
        <begin position="266"/>
        <end position="286"/>
    </location>
</feature>
<evidence type="ECO:0000256" key="7">
    <source>
        <dbReference type="ARBA" id="ARBA00022989"/>
    </source>
</evidence>
<dbReference type="Pfam" id="PF00005">
    <property type="entry name" value="ABC_tran"/>
    <property type="match status" value="1"/>
</dbReference>
<evidence type="ECO:0000256" key="6">
    <source>
        <dbReference type="ARBA" id="ARBA00022840"/>
    </source>
</evidence>
<dbReference type="InterPro" id="IPR039421">
    <property type="entry name" value="Type_1_exporter"/>
</dbReference>
<evidence type="ECO:0000259" key="11">
    <source>
        <dbReference type="PROSITE" id="PS50893"/>
    </source>
</evidence>
<dbReference type="InterPro" id="IPR027417">
    <property type="entry name" value="P-loop_NTPase"/>
</dbReference>
<feature type="transmembrane region" description="Helical" evidence="10">
    <location>
        <begin position="79"/>
        <end position="101"/>
    </location>
</feature>
<dbReference type="GO" id="GO:0005524">
    <property type="term" value="F:ATP binding"/>
    <property type="evidence" value="ECO:0007669"/>
    <property type="project" value="UniProtKB-KW"/>
</dbReference>
<evidence type="ECO:0000259" key="12">
    <source>
        <dbReference type="PROSITE" id="PS50929"/>
    </source>
</evidence>
<dbReference type="FunFam" id="3.40.50.300:FF:000221">
    <property type="entry name" value="Multidrug ABC transporter ATP-binding protein"/>
    <property type="match status" value="1"/>
</dbReference>
<dbReference type="GO" id="GO:0015421">
    <property type="term" value="F:ABC-type oligopeptide transporter activity"/>
    <property type="evidence" value="ECO:0007669"/>
    <property type="project" value="TreeGrafter"/>
</dbReference>
<keyword evidence="4 10" id="KW-0812">Transmembrane</keyword>
<evidence type="ECO:0000256" key="3">
    <source>
        <dbReference type="ARBA" id="ARBA00022475"/>
    </source>
</evidence>
<keyword evidence="5" id="KW-0547">Nucleotide-binding</keyword>
<dbReference type="Gene3D" id="3.40.50.300">
    <property type="entry name" value="P-loop containing nucleotide triphosphate hydrolases"/>
    <property type="match status" value="1"/>
</dbReference>
<dbReference type="EMBL" id="PEBV01000013">
    <property type="protein sequence ID" value="PTQ53589.1"/>
    <property type="molecule type" value="Genomic_DNA"/>
</dbReference>
<evidence type="ECO:0000256" key="4">
    <source>
        <dbReference type="ARBA" id="ARBA00022692"/>
    </source>
</evidence>
<dbReference type="InterPro" id="IPR017871">
    <property type="entry name" value="ABC_transporter-like_CS"/>
</dbReference>
<feature type="transmembrane region" description="Helical" evidence="10">
    <location>
        <begin position="298"/>
        <end position="325"/>
    </location>
</feature>
<dbReference type="InterPro" id="IPR003439">
    <property type="entry name" value="ABC_transporter-like_ATP-bd"/>
</dbReference>
<evidence type="ECO:0000256" key="2">
    <source>
        <dbReference type="ARBA" id="ARBA00022448"/>
    </source>
</evidence>
<evidence type="ECO:0000256" key="8">
    <source>
        <dbReference type="ARBA" id="ARBA00023136"/>
    </source>
</evidence>
<dbReference type="FunFam" id="1.20.1560.10:FF:000011">
    <property type="entry name" value="Multidrug ABC transporter ATP-binding protein"/>
    <property type="match status" value="1"/>
</dbReference>
<evidence type="ECO:0000313" key="13">
    <source>
        <dbReference type="EMBL" id="PTQ53589.1"/>
    </source>
</evidence>
<dbReference type="CDD" id="cd18541">
    <property type="entry name" value="ABC_6TM_TmrB_like"/>
    <property type="match status" value="1"/>
</dbReference>
<dbReference type="SUPFAM" id="SSF90123">
    <property type="entry name" value="ABC transporter transmembrane region"/>
    <property type="match status" value="1"/>
</dbReference>
<feature type="transmembrane region" description="Helical" evidence="10">
    <location>
        <begin position="153"/>
        <end position="178"/>
    </location>
</feature>
<dbReference type="SUPFAM" id="SSF52540">
    <property type="entry name" value="P-loop containing nucleoside triphosphate hydrolases"/>
    <property type="match status" value="1"/>
</dbReference>
<feature type="transmembrane region" description="Helical" evidence="10">
    <location>
        <begin position="184"/>
        <end position="202"/>
    </location>
</feature>
<comment type="subcellular location">
    <subcellularLocation>
        <location evidence="1">Cell membrane</location>
        <topology evidence="1">Multi-pass membrane protein</topology>
    </subcellularLocation>
</comment>
<dbReference type="Pfam" id="PF00664">
    <property type="entry name" value="ABC_membrane"/>
    <property type="match status" value="1"/>
</dbReference>
<keyword evidence="2" id="KW-0813">Transport</keyword>
<organism evidence="13 14">
    <name type="scientific">Hydrogenibacillus schlegelii</name>
    <name type="common">Bacillus schlegelii</name>
    <dbReference type="NCBI Taxonomy" id="1484"/>
    <lineage>
        <taxon>Bacteria</taxon>
        <taxon>Bacillati</taxon>
        <taxon>Bacillota</taxon>
        <taxon>Bacilli</taxon>
        <taxon>Bacillales</taxon>
        <taxon>Bacillales Family X. Incertae Sedis</taxon>
        <taxon>Hydrogenibacillus</taxon>
    </lineage>
</organism>
<dbReference type="Gene3D" id="1.20.1560.10">
    <property type="entry name" value="ABC transporter type 1, transmembrane domain"/>
    <property type="match status" value="1"/>
</dbReference>
<evidence type="ECO:0000313" key="14">
    <source>
        <dbReference type="Proteomes" id="UP000244180"/>
    </source>
</evidence>
<feature type="compositionally biased region" description="Low complexity" evidence="9">
    <location>
        <begin position="625"/>
        <end position="657"/>
    </location>
</feature>
<evidence type="ECO:0000256" key="1">
    <source>
        <dbReference type="ARBA" id="ARBA00004651"/>
    </source>
</evidence>
<protein>
    <submittedName>
        <fullName evidence="13">Lipid A export ATP-binding/permease protein MsbA</fullName>
    </submittedName>
</protein>
<keyword evidence="8 10" id="KW-0472">Membrane</keyword>
<gene>
    <name evidence="13" type="ORF">HSCHL_1654</name>
</gene>
<sequence length="698" mass="75544">MAYNEAQESFGTRNIRPSREAGSVRRTFRHLGPFLRENRHRYAWGILFIFLADVAQLLTPRLIGGAVDRLAAGAMEPGFLGATAAILLVAAALTFLFRYAWRMLIFGTARKLEYTLRDRLFRHLVTLSPGWYDRHKVGDLMARATNDIGAVRFAFGGGVVMFFDTVILVALVVGTMIVTVDLRLTALATAVFPMIALLSRRFGREIHRRFKDVQAAFGRVTERVQENLSGVRVVRAYGIEAPEEAAFDAASRELLEKNLHLIRLQALFQPLVQLFVGIAMFVVLLYGGRLVLRQEITVGAFVAFSAYLMMLVWPMRAIGWAINILERGAASMERLNALFDAEPEIRDDERTDPAIRSIRGEIAARGLSFRYPGHEAAALADVSFTVPAGGTLGIIGPTGSGKSTLAALLSRLYEAPDETLFIDGRPIAAIPLSVLRSSIAVVPQEPFLFSGTIEENLRFGAEDAAPEAIAWAVEAAGFHEALERFPDGLNTVVGERGVMLSGGEKQRLALARALLRRAPILILDDALSAVDARTERHILARLRELRGRQTMIIIAHRVSAVMFADEILVLDGGRIVERGSHLELMQKGGRYARLARLQSLALDDPFDGAEAVKTTAEGGPPTGPAPSGAGQSAADGADAVQNVAEAAEAGENAAGKADAGEDGEDAAETAAAGAPGDRTVSLPVERPAERAGERSVRR</sequence>
<dbReference type="PANTHER" id="PTHR43394">
    <property type="entry name" value="ATP-DEPENDENT PERMEASE MDL1, MITOCHONDRIAL"/>
    <property type="match status" value="1"/>
</dbReference>
<evidence type="ECO:0000256" key="10">
    <source>
        <dbReference type="SAM" id="Phobius"/>
    </source>
</evidence>
<keyword evidence="6 13" id="KW-0067">ATP-binding</keyword>
<reference evidence="13 14" key="1">
    <citation type="submission" date="2017-08" db="EMBL/GenBank/DDBJ databases">
        <title>Burning lignite coal seam in the remote Altai Mountains harbors a hydrogen-driven thermophilic microbial community.</title>
        <authorList>
            <person name="Kadnikov V.V."/>
            <person name="Mardanov A.V."/>
            <person name="Ivasenko D."/>
            <person name="Beletsky A.V."/>
            <person name="Karnachuk O.V."/>
            <person name="Ravin N.V."/>
        </authorList>
    </citation>
    <scope>NUCLEOTIDE SEQUENCE [LARGE SCALE GENOMIC DNA]</scope>
    <source>
        <strain evidence="13">AL33</strain>
    </source>
</reference>
<dbReference type="AlphaFoldDB" id="A0A2T5GBM1"/>
<evidence type="ECO:0000256" key="9">
    <source>
        <dbReference type="SAM" id="MobiDB-lite"/>
    </source>
</evidence>
<dbReference type="PROSITE" id="PS50893">
    <property type="entry name" value="ABC_TRANSPORTER_2"/>
    <property type="match status" value="1"/>
</dbReference>
<accession>A0A2T5GBM1</accession>
<name>A0A2T5GBM1_HYDSH</name>
<evidence type="ECO:0000256" key="5">
    <source>
        <dbReference type="ARBA" id="ARBA00022741"/>
    </source>
</evidence>
<dbReference type="InterPro" id="IPR011527">
    <property type="entry name" value="ABC1_TM_dom"/>
</dbReference>
<dbReference type="SMART" id="SM00382">
    <property type="entry name" value="AAA"/>
    <property type="match status" value="1"/>
</dbReference>
<dbReference type="GO" id="GO:0016887">
    <property type="term" value="F:ATP hydrolysis activity"/>
    <property type="evidence" value="ECO:0007669"/>
    <property type="project" value="InterPro"/>
</dbReference>
<feature type="domain" description="ABC transmembrane type-1" evidence="12">
    <location>
        <begin position="43"/>
        <end position="327"/>
    </location>
</feature>
<dbReference type="InterPro" id="IPR003593">
    <property type="entry name" value="AAA+_ATPase"/>
</dbReference>
<feature type="region of interest" description="Disordered" evidence="9">
    <location>
        <begin position="611"/>
        <end position="698"/>
    </location>
</feature>
<comment type="caution">
    <text evidence="13">The sequence shown here is derived from an EMBL/GenBank/DDBJ whole genome shotgun (WGS) entry which is preliminary data.</text>
</comment>
<dbReference type="Proteomes" id="UP000244180">
    <property type="component" value="Unassembled WGS sequence"/>
</dbReference>
<keyword evidence="7 10" id="KW-1133">Transmembrane helix</keyword>